<keyword evidence="2" id="KW-0687">Ribonucleoprotein</keyword>
<accession>A0A7C5Q519</accession>
<dbReference type="AlphaFoldDB" id="A0A7C5Q519"/>
<dbReference type="GO" id="GO:0005840">
    <property type="term" value="C:ribosome"/>
    <property type="evidence" value="ECO:0007669"/>
    <property type="project" value="UniProtKB-KW"/>
</dbReference>
<dbReference type="InterPro" id="IPR021131">
    <property type="entry name" value="Ribosomal_uL15/eL18"/>
</dbReference>
<name>A0A7C5Q519_CALS0</name>
<evidence type="ECO:0000259" key="3">
    <source>
        <dbReference type="Pfam" id="PF17135"/>
    </source>
</evidence>
<dbReference type="Pfam" id="PF17135">
    <property type="entry name" value="Ribosomal_L18"/>
    <property type="match status" value="1"/>
</dbReference>
<evidence type="ECO:0000256" key="2">
    <source>
        <dbReference type="ARBA" id="ARBA00023274"/>
    </source>
</evidence>
<reference evidence="4" key="1">
    <citation type="journal article" date="2020" name="mSystems">
        <title>Genome- and Community-Level Interaction Insights into Carbon Utilization and Element Cycling Functions of Hydrothermarchaeota in Hydrothermal Sediment.</title>
        <authorList>
            <person name="Zhou Z."/>
            <person name="Liu Y."/>
            <person name="Xu W."/>
            <person name="Pan J."/>
            <person name="Luo Z.H."/>
            <person name="Li M."/>
        </authorList>
    </citation>
    <scope>NUCLEOTIDE SEQUENCE [LARGE SCALE GENOMIC DNA]</scope>
    <source>
        <strain evidence="4">SpSt-1056</strain>
    </source>
</reference>
<dbReference type="InterPro" id="IPR036227">
    <property type="entry name" value="Ribosomal_uL15/eL18_sf"/>
</dbReference>
<organism evidence="4">
    <name type="scientific">Caldiarchaeum subterraneum</name>
    <dbReference type="NCBI Taxonomy" id="311458"/>
    <lineage>
        <taxon>Archaea</taxon>
        <taxon>Nitrososphaerota</taxon>
        <taxon>Candidatus Caldarchaeales</taxon>
        <taxon>Candidatus Caldarchaeaceae</taxon>
        <taxon>Candidatus Caldarchaeum</taxon>
    </lineage>
</organism>
<dbReference type="GO" id="GO:0003735">
    <property type="term" value="F:structural constituent of ribosome"/>
    <property type="evidence" value="ECO:0007669"/>
    <property type="project" value="InterPro"/>
</dbReference>
<dbReference type="PROSITE" id="PS00475">
    <property type="entry name" value="RIBOSOMAL_L15"/>
    <property type="match status" value="1"/>
</dbReference>
<feature type="domain" description="Large ribosomal subunit protein uL15/eL18" evidence="3">
    <location>
        <begin position="16"/>
        <end position="106"/>
    </location>
</feature>
<dbReference type="EMBL" id="DRWN01000064">
    <property type="protein sequence ID" value="HHK68989.1"/>
    <property type="molecule type" value="Genomic_DNA"/>
</dbReference>
<dbReference type="GO" id="GO:0006412">
    <property type="term" value="P:translation"/>
    <property type="evidence" value="ECO:0007669"/>
    <property type="project" value="InterPro"/>
</dbReference>
<dbReference type="InterPro" id="IPR001196">
    <property type="entry name" value="Ribosomal_uL15_CS"/>
</dbReference>
<dbReference type="NCBIfam" id="NF003079">
    <property type="entry name" value="PRK04005.1"/>
    <property type="match status" value="1"/>
</dbReference>
<evidence type="ECO:0000256" key="1">
    <source>
        <dbReference type="ARBA" id="ARBA00022980"/>
    </source>
</evidence>
<keyword evidence="1 4" id="KW-0689">Ribosomal protein</keyword>
<evidence type="ECO:0000313" key="4">
    <source>
        <dbReference type="EMBL" id="HHK68989.1"/>
    </source>
</evidence>
<sequence>MTGNRRFEVIVRKLAAKSNFRERLLQELRKSRRMMREVNLSRIERHSQENDVVFVPGKVLGHGILTKRLTVGAFSFSRSALRKIVAAGGRPILLEDFLKEFKDGSGVRIIG</sequence>
<protein>
    <submittedName>
        <fullName evidence="4">50S ribosomal protein L18e</fullName>
    </submittedName>
</protein>
<proteinExistence type="predicted"/>
<gene>
    <name evidence="4" type="ORF">ENM11_07585</name>
</gene>
<dbReference type="Gene3D" id="3.100.10.10">
    <property type="match status" value="1"/>
</dbReference>
<dbReference type="GO" id="GO:1990904">
    <property type="term" value="C:ribonucleoprotein complex"/>
    <property type="evidence" value="ECO:0007669"/>
    <property type="project" value="UniProtKB-KW"/>
</dbReference>
<comment type="caution">
    <text evidence="4">The sequence shown here is derived from an EMBL/GenBank/DDBJ whole genome shotgun (WGS) entry which is preliminary data.</text>
</comment>
<dbReference type="SUPFAM" id="SSF52080">
    <property type="entry name" value="Ribosomal proteins L15p and L18e"/>
    <property type="match status" value="1"/>
</dbReference>